<dbReference type="EMBL" id="CP003179">
    <property type="protein sequence ID" value="AEW05109.1"/>
    <property type="molecule type" value="Genomic_DNA"/>
</dbReference>
<reference evidence="3" key="1">
    <citation type="submission" date="2011-12" db="EMBL/GenBank/DDBJ databases">
        <title>The complete genome of chromosome of Sulfobacillus acidophilus DSM 10332.</title>
        <authorList>
            <person name="Lucas S."/>
            <person name="Han J."/>
            <person name="Lapidus A."/>
            <person name="Bruce D."/>
            <person name="Goodwin L."/>
            <person name="Pitluck S."/>
            <person name="Peters L."/>
            <person name="Kyrpides N."/>
            <person name="Mavromatis K."/>
            <person name="Ivanova N."/>
            <person name="Mikhailova N."/>
            <person name="Chertkov O."/>
            <person name="Saunders E."/>
            <person name="Detter J.C."/>
            <person name="Tapia R."/>
            <person name="Han C."/>
            <person name="Land M."/>
            <person name="Hauser L."/>
            <person name="Markowitz V."/>
            <person name="Cheng J.-F."/>
            <person name="Hugenholtz P."/>
            <person name="Woyke T."/>
            <person name="Wu D."/>
            <person name="Pukall R."/>
            <person name="Gehrich-Schroeter G."/>
            <person name="Schneider S."/>
            <person name="Klenk H.-P."/>
            <person name="Eisen J.A."/>
        </authorList>
    </citation>
    <scope>NUCLEOTIDE SEQUENCE [LARGE SCALE GENOMIC DNA]</scope>
    <source>
        <strain evidence="3">ATCC 700253 / DSM 10332 / NAL</strain>
    </source>
</reference>
<reference evidence="2 3" key="2">
    <citation type="journal article" date="2012" name="Stand. Genomic Sci.">
        <title>Complete genome sequence of the moderately thermophilic mineral-sulfide-oxidizing firmicute Sulfobacillus acidophilus type strain (NAL(T)).</title>
        <authorList>
            <person name="Anderson I."/>
            <person name="Chertkov O."/>
            <person name="Chen A."/>
            <person name="Saunders E."/>
            <person name="Lapidus A."/>
            <person name="Nolan M."/>
            <person name="Lucas S."/>
            <person name="Hammon N."/>
            <person name="Deshpande S."/>
            <person name="Cheng J.F."/>
            <person name="Han C."/>
            <person name="Tapia R."/>
            <person name="Goodwin L.A."/>
            <person name="Pitluck S."/>
            <person name="Liolios K."/>
            <person name="Pagani I."/>
            <person name="Ivanova N."/>
            <person name="Mikhailova N."/>
            <person name="Pati A."/>
            <person name="Palaniappan K."/>
            <person name="Land M."/>
            <person name="Pan C."/>
            <person name="Rohde M."/>
            <person name="Pukall R."/>
            <person name="Goker M."/>
            <person name="Detter J.C."/>
            <person name="Woyke T."/>
            <person name="Bristow J."/>
            <person name="Eisen J.A."/>
            <person name="Markowitz V."/>
            <person name="Hugenholtz P."/>
            <person name="Kyrpides N.C."/>
            <person name="Klenk H.P."/>
            <person name="Mavromatis K."/>
        </authorList>
    </citation>
    <scope>NUCLEOTIDE SEQUENCE [LARGE SCALE GENOMIC DNA]</scope>
    <source>
        <strain evidence="3">ATCC 700253 / DSM 10332 / NAL</strain>
    </source>
</reference>
<dbReference type="PATRIC" id="fig|679936.5.peg.1680"/>
<evidence type="ECO:0000313" key="3">
    <source>
        <dbReference type="Proteomes" id="UP000005439"/>
    </source>
</evidence>
<dbReference type="STRING" id="679936.Sulac_1612"/>
<dbReference type="Proteomes" id="UP000005439">
    <property type="component" value="Chromosome"/>
</dbReference>
<evidence type="ECO:0000313" key="2">
    <source>
        <dbReference type="EMBL" id="AEW05109.1"/>
    </source>
</evidence>
<protein>
    <recommendedName>
        <fullName evidence="4">Stage III sporulation protein AG</fullName>
    </recommendedName>
</protein>
<sequence>MNVREWWTKFIETDRPGLVRLLLIGGLGVALLAFGNFGVPRPSPPSTNASTTPHLAETPLSQQEAMVSAQLTGILEAIPGVRQVSAAVTLTRSIQSQYVSSSGGGNGTSPVVVSNQNGESVVPLDQVGPAIGGVVIVSPSAANPLLRAEMAQAVETLLQIQPYQVLVLPTAPTP</sequence>
<gene>
    <name evidence="2" type="ordered locus">Sulac_1612</name>
</gene>
<accession>G8TYE5</accession>
<keyword evidence="1" id="KW-0812">Transmembrane</keyword>
<dbReference type="KEGG" id="sap:Sulac_1612"/>
<dbReference type="AlphaFoldDB" id="G8TYE5"/>
<keyword evidence="3" id="KW-1185">Reference proteome</keyword>
<organism evidence="2 3">
    <name type="scientific">Sulfobacillus acidophilus (strain ATCC 700253 / DSM 10332 / NAL)</name>
    <dbReference type="NCBI Taxonomy" id="679936"/>
    <lineage>
        <taxon>Bacteria</taxon>
        <taxon>Bacillati</taxon>
        <taxon>Bacillota</taxon>
        <taxon>Clostridia</taxon>
        <taxon>Eubacteriales</taxon>
        <taxon>Clostridiales Family XVII. Incertae Sedis</taxon>
        <taxon>Sulfobacillus</taxon>
    </lineage>
</organism>
<evidence type="ECO:0008006" key="4">
    <source>
        <dbReference type="Google" id="ProtNLM"/>
    </source>
</evidence>
<feature type="transmembrane region" description="Helical" evidence="1">
    <location>
        <begin position="21"/>
        <end position="39"/>
    </location>
</feature>
<keyword evidence="1" id="KW-0472">Membrane</keyword>
<evidence type="ECO:0000256" key="1">
    <source>
        <dbReference type="SAM" id="Phobius"/>
    </source>
</evidence>
<dbReference type="HOGENOM" id="CLU_1539242_0_0_9"/>
<proteinExistence type="predicted"/>
<keyword evidence="1" id="KW-1133">Transmembrane helix</keyword>
<name>G8TYE5_SULAD</name>